<feature type="signal peptide" evidence="1">
    <location>
        <begin position="1"/>
        <end position="26"/>
    </location>
</feature>
<reference evidence="2 3" key="1">
    <citation type="submission" date="2019-07" db="EMBL/GenBank/DDBJ databases">
        <title>WGS assembly of Gossypium mustelinum.</title>
        <authorList>
            <person name="Chen Z.J."/>
            <person name="Sreedasyam A."/>
            <person name="Ando A."/>
            <person name="Song Q."/>
            <person name="De L."/>
            <person name="Hulse-Kemp A."/>
            <person name="Ding M."/>
            <person name="Ye W."/>
            <person name="Kirkbride R."/>
            <person name="Jenkins J."/>
            <person name="Plott C."/>
            <person name="Lovell J."/>
            <person name="Lin Y.-M."/>
            <person name="Vaughn R."/>
            <person name="Liu B."/>
            <person name="Li W."/>
            <person name="Simpson S."/>
            <person name="Scheffler B."/>
            <person name="Saski C."/>
            <person name="Grover C."/>
            <person name="Hu G."/>
            <person name="Conover J."/>
            <person name="Carlson J."/>
            <person name="Shu S."/>
            <person name="Boston L."/>
            <person name="Williams M."/>
            <person name="Peterson D."/>
            <person name="Mcgee K."/>
            <person name="Jones D."/>
            <person name="Wendel J."/>
            <person name="Stelly D."/>
            <person name="Grimwood J."/>
            <person name="Schmutz J."/>
        </authorList>
    </citation>
    <scope>NUCLEOTIDE SEQUENCE [LARGE SCALE GENOMIC DNA]</scope>
    <source>
        <strain evidence="2">1408120.09</strain>
    </source>
</reference>
<dbReference type="AlphaFoldDB" id="A0A5D2VZT7"/>
<sequence>MAGSNVFILLACFILLGFSSMEVSLAARNLQQVTILPIPPPPRLRIPPLPPILPPLPGFPIPPLPNLTPSLPPLPRVPVPIPPLPNPTPILPPLPSVPIPPLPPILP</sequence>
<evidence type="ECO:0000313" key="2">
    <source>
        <dbReference type="EMBL" id="TYI94855.1"/>
    </source>
</evidence>
<accession>A0A5D2VZT7</accession>
<evidence type="ECO:0000313" key="3">
    <source>
        <dbReference type="Proteomes" id="UP000323597"/>
    </source>
</evidence>
<dbReference type="EMBL" id="CM017650">
    <property type="protein sequence ID" value="TYI94855.1"/>
    <property type="molecule type" value="Genomic_DNA"/>
</dbReference>
<feature type="chain" id="PRO_5022959013" evidence="1">
    <location>
        <begin position="27"/>
        <end position="107"/>
    </location>
</feature>
<gene>
    <name evidence="2" type="ORF">E1A91_D02G235100v1</name>
</gene>
<protein>
    <submittedName>
        <fullName evidence="2">Uncharacterized protein</fullName>
    </submittedName>
</protein>
<keyword evidence="1" id="KW-0732">Signal</keyword>
<name>A0A5D2VZT7_GOSMU</name>
<evidence type="ECO:0000256" key="1">
    <source>
        <dbReference type="SAM" id="SignalP"/>
    </source>
</evidence>
<proteinExistence type="predicted"/>
<organism evidence="2 3">
    <name type="scientific">Gossypium mustelinum</name>
    <name type="common">Cotton</name>
    <name type="synonym">Gossypium caicoense</name>
    <dbReference type="NCBI Taxonomy" id="34275"/>
    <lineage>
        <taxon>Eukaryota</taxon>
        <taxon>Viridiplantae</taxon>
        <taxon>Streptophyta</taxon>
        <taxon>Embryophyta</taxon>
        <taxon>Tracheophyta</taxon>
        <taxon>Spermatophyta</taxon>
        <taxon>Magnoliopsida</taxon>
        <taxon>eudicotyledons</taxon>
        <taxon>Gunneridae</taxon>
        <taxon>Pentapetalae</taxon>
        <taxon>rosids</taxon>
        <taxon>malvids</taxon>
        <taxon>Malvales</taxon>
        <taxon>Malvaceae</taxon>
        <taxon>Malvoideae</taxon>
        <taxon>Gossypium</taxon>
    </lineage>
</organism>
<dbReference type="Proteomes" id="UP000323597">
    <property type="component" value="Chromosome D02"/>
</dbReference>
<keyword evidence="3" id="KW-1185">Reference proteome</keyword>